<dbReference type="EMBL" id="WUMK01000011">
    <property type="protein sequence ID" value="MXN48598.1"/>
    <property type="molecule type" value="Genomic_DNA"/>
</dbReference>
<dbReference type="OrthoDB" id="8065844at2"/>
<gene>
    <name evidence="1" type="ORF">GR138_25660</name>
</gene>
<name>A0A6N8SLD3_9HYPH</name>
<evidence type="ECO:0008006" key="3">
    <source>
        <dbReference type="Google" id="ProtNLM"/>
    </source>
</evidence>
<dbReference type="Proteomes" id="UP000435802">
    <property type="component" value="Unassembled WGS sequence"/>
</dbReference>
<dbReference type="RefSeq" id="WP_160862095.1">
    <property type="nucleotide sequence ID" value="NZ_WUMK01000011.1"/>
</dbReference>
<keyword evidence="2" id="KW-1185">Reference proteome</keyword>
<evidence type="ECO:0000313" key="2">
    <source>
        <dbReference type="Proteomes" id="UP000435802"/>
    </source>
</evidence>
<reference evidence="1 2" key="1">
    <citation type="submission" date="2019-12" db="EMBL/GenBank/DDBJ databases">
        <title>Shinella kummerowiae sp. nov., a symbiotic bacterium isolated from root nodules of the herbal legume Kummerowia stipulacea.</title>
        <authorList>
            <person name="Gao J."/>
        </authorList>
    </citation>
    <scope>NUCLEOTIDE SEQUENCE [LARGE SCALE GENOMIC DNA]</scope>
    <source>
        <strain evidence="1 2">CCBAU 25048</strain>
    </source>
</reference>
<evidence type="ECO:0000313" key="1">
    <source>
        <dbReference type="EMBL" id="MXN48598.1"/>
    </source>
</evidence>
<organism evidence="1 2">
    <name type="scientific">Shinella kummerowiae</name>
    <dbReference type="NCBI Taxonomy" id="417745"/>
    <lineage>
        <taxon>Bacteria</taxon>
        <taxon>Pseudomonadati</taxon>
        <taxon>Pseudomonadota</taxon>
        <taxon>Alphaproteobacteria</taxon>
        <taxon>Hyphomicrobiales</taxon>
        <taxon>Rhizobiaceae</taxon>
        <taxon>Shinella</taxon>
    </lineage>
</organism>
<comment type="caution">
    <text evidence="1">The sequence shown here is derived from an EMBL/GenBank/DDBJ whole genome shotgun (WGS) entry which is preliminary data.</text>
</comment>
<accession>A0A6N8SLD3</accession>
<protein>
    <recommendedName>
        <fullName evidence="3">RADC family protein</fullName>
    </recommendedName>
</protein>
<sequence>MAKTSYVGSGPYCYSNSFSMMFGESSPPARIIEFATSSAFGMHLLRGSLPFFDPFCWTPEASFAEALGAMGWVSELVRGEDPRSAIHHLKRALSGGPVWVGPIEMGYLHHQPGRAGPVGADHYVVVLEMDHESVLMHDPEGFPYARLPLELFLQSWRTATLDYGTSFTMRHGFRQISMRSNADIICASLPSARRWLSCQGTMDIPSGTIGNGEAAHALADMIKTGITDDLRNHLIHFAVRVGARRAADAAKCLAQIAEIRAATVVDRQARLIGALQYPLVTREDDKAVAYLRSLAPTYDELLDALPN</sequence>
<proteinExistence type="predicted"/>
<dbReference type="AlphaFoldDB" id="A0A6N8SLD3"/>